<dbReference type="Proteomes" id="UP000288953">
    <property type="component" value="Chromosome"/>
</dbReference>
<name>A0ABX5R902_9PSED</name>
<reference evidence="1 2" key="1">
    <citation type="journal article" date="2018" name="Genome Biol. Evol.">
        <title>Partnering With a Pest: Genomes of Hemlock Woolly Adelgid Symbionts Reveal Atypical Nutritional Provisioning Patterns in Dual-Obligate Bacteria.</title>
        <authorList>
            <person name="Weglarz K.M."/>
            <person name="Havill N.P."/>
            <person name="Burke G.R."/>
            <person name="von Dohlen C.D."/>
        </authorList>
    </citation>
    <scope>NUCLEOTIDE SEQUENCE [LARGE SCALE GENOMIC DNA]</scope>
    <source>
        <strain evidence="1 2">HWA_ENA</strain>
    </source>
</reference>
<organism evidence="1 2">
    <name type="scientific">Candidatus Pseudomonas adelgestsugas</name>
    <dbReference type="NCBI Taxonomy" id="1302376"/>
    <lineage>
        <taxon>Bacteria</taxon>
        <taxon>Pseudomonadati</taxon>
        <taxon>Pseudomonadota</taxon>
        <taxon>Gammaproteobacteria</taxon>
        <taxon>Pseudomonadales</taxon>
        <taxon>Pseudomonadaceae</taxon>
        <taxon>Pseudomonas</taxon>
    </lineage>
</organism>
<protein>
    <submittedName>
        <fullName evidence="1">Uncharacterized protein</fullName>
    </submittedName>
</protein>
<evidence type="ECO:0000313" key="2">
    <source>
        <dbReference type="Proteomes" id="UP000288953"/>
    </source>
</evidence>
<gene>
    <name evidence="1" type="ORF">C3B55_00568</name>
</gene>
<accession>A0ABX5R902</accession>
<proteinExistence type="predicted"/>
<sequence length="60" mass="7038">MRFQCRYYILRCLYMFSMFRYDDLEFLRFSSKCDLVLLLTFVATAEGSTGVLETGLSDSN</sequence>
<evidence type="ECO:0000313" key="1">
    <source>
        <dbReference type="EMBL" id="QAX81901.1"/>
    </source>
</evidence>
<keyword evidence="2" id="KW-1185">Reference proteome</keyword>
<dbReference type="EMBL" id="CP026512">
    <property type="protein sequence ID" value="QAX81901.1"/>
    <property type="molecule type" value="Genomic_DNA"/>
</dbReference>